<evidence type="ECO:0000313" key="2">
    <source>
        <dbReference type="Proteomes" id="UP000442469"/>
    </source>
</evidence>
<dbReference type="Proteomes" id="UP000442469">
    <property type="component" value="Unassembled WGS sequence"/>
</dbReference>
<name>A0A6N8EV39_PAEMA</name>
<dbReference type="GeneID" id="77006332"/>
<protein>
    <submittedName>
        <fullName evidence="1">Uncharacterized protein</fullName>
    </submittedName>
</protein>
<gene>
    <name evidence="1" type="ORF">GNQ08_09330</name>
</gene>
<sequence length="101" mass="11388">MGNEAASKMPERLLGAAFFLRRPVCQIIQHKPVDGTNICSYYEYNKNKRSCWKMHEGVRGAADGSGHRGALFVPGDTCEFSMLRGMVKAEIRQRLYSYLGN</sequence>
<reference evidence="1 2" key="1">
    <citation type="submission" date="2019-11" db="EMBL/GenBank/DDBJ databases">
        <title>Draft genome sequences of five Paenibacillus species of dairy origin.</title>
        <authorList>
            <person name="Olajide A.M."/>
            <person name="Chen S."/>
            <person name="Lapointe G."/>
        </authorList>
    </citation>
    <scope>NUCLEOTIDE SEQUENCE [LARGE SCALE GENOMIC DNA]</scope>
    <source>
        <strain evidence="1 2">3CT49</strain>
    </source>
</reference>
<evidence type="ECO:0000313" key="1">
    <source>
        <dbReference type="EMBL" id="MUG22610.1"/>
    </source>
</evidence>
<dbReference type="AlphaFoldDB" id="A0A6N8EV39"/>
<comment type="caution">
    <text evidence="1">The sequence shown here is derived from an EMBL/GenBank/DDBJ whole genome shotgun (WGS) entry which is preliminary data.</text>
</comment>
<accession>A0A6N8EV39</accession>
<proteinExistence type="predicted"/>
<dbReference type="RefSeq" id="WP_036621633.1">
    <property type="nucleotide sequence ID" value="NZ_BGML01000009.1"/>
</dbReference>
<organism evidence="1 2">
    <name type="scientific">Paenibacillus macerans</name>
    <name type="common">Bacillus macerans</name>
    <dbReference type="NCBI Taxonomy" id="44252"/>
    <lineage>
        <taxon>Bacteria</taxon>
        <taxon>Bacillati</taxon>
        <taxon>Bacillota</taxon>
        <taxon>Bacilli</taxon>
        <taxon>Bacillales</taxon>
        <taxon>Paenibacillaceae</taxon>
        <taxon>Paenibacillus</taxon>
    </lineage>
</organism>
<dbReference type="EMBL" id="WNZZ01000005">
    <property type="protein sequence ID" value="MUG22610.1"/>
    <property type="molecule type" value="Genomic_DNA"/>
</dbReference>